<dbReference type="InterPro" id="IPR032874">
    <property type="entry name" value="DDE_dom"/>
</dbReference>
<evidence type="ECO:0000256" key="3">
    <source>
        <dbReference type="ARBA" id="ARBA00023172"/>
    </source>
</evidence>
<dbReference type="GO" id="GO:0006310">
    <property type="term" value="P:DNA recombination"/>
    <property type="evidence" value="ECO:0007669"/>
    <property type="project" value="UniProtKB-KW"/>
</dbReference>
<keyword evidence="3" id="KW-0233">DNA recombination</keyword>
<name>A0A1E8AYF9_BACMY</name>
<evidence type="ECO:0000256" key="1">
    <source>
        <dbReference type="ARBA" id="ARBA00022578"/>
    </source>
</evidence>
<reference evidence="5 6" key="1">
    <citation type="submission" date="2016-05" db="EMBL/GenBank/DDBJ databases">
        <title>Bacillus thuringiensis and Bacillus weihenstephanensis as novel biocontrol agents of wilt causing Verticillium species.</title>
        <authorList>
            <person name="Hollensteiner J."/>
            <person name="Wemheuer F."/>
            <person name="Harting R."/>
            <person name="Kolarzyk A."/>
            <person name="Diaz-Valerio S."/>
            <person name="Poehlein A."/>
            <person name="Brzuszkiewicz E."/>
            <person name="Nesemann K."/>
            <person name="Braus-Stromeyer S."/>
            <person name="Braus G."/>
            <person name="Daniel R."/>
            <person name="Liesegang H."/>
        </authorList>
    </citation>
    <scope>NUCLEOTIDE SEQUENCE [LARGE SCALE GENOMIC DNA]</scope>
    <source>
        <strain evidence="5 6">GOE8</strain>
    </source>
</reference>
<dbReference type="PATRIC" id="fig|86662.25.peg.6116"/>
<dbReference type="InterPro" id="IPR047930">
    <property type="entry name" value="Transpos_IS6"/>
</dbReference>
<dbReference type="GO" id="GO:0003677">
    <property type="term" value="F:DNA binding"/>
    <property type="evidence" value="ECO:0007669"/>
    <property type="project" value="UniProtKB-KW"/>
</dbReference>
<dbReference type="NCBIfam" id="NF033587">
    <property type="entry name" value="transpos_IS6"/>
    <property type="match status" value="1"/>
</dbReference>
<gene>
    <name evidence="5" type="ORF">BWGOE8_59140</name>
</gene>
<dbReference type="Proteomes" id="UP000175706">
    <property type="component" value="Unassembled WGS sequence"/>
</dbReference>
<sequence length="129" mass="15815">MEKENLFKWKHYQPELILLTVRWYLRYNLSFRNLVEMMEERGVSIAHTTIKRWVGPELDKRVRRHLKSTNDPWRVDETYVKVKGQWMYLYRAVDSKGNTIDFHVSKTRDHRAAKRFFKKALHQNPFFCI</sequence>
<dbReference type="InterPro" id="IPR052183">
    <property type="entry name" value="IS_Transposase"/>
</dbReference>
<dbReference type="AlphaFoldDB" id="A0A1E8AYF9"/>
<comment type="caution">
    <text evidence="5">The sequence shown here is derived from an EMBL/GenBank/DDBJ whole genome shotgun (WGS) entry which is preliminary data.</text>
</comment>
<evidence type="ECO:0000259" key="4">
    <source>
        <dbReference type="Pfam" id="PF13610"/>
    </source>
</evidence>
<keyword evidence="2" id="KW-0238">DNA-binding</keyword>
<dbReference type="Pfam" id="PF13610">
    <property type="entry name" value="DDE_Tnp_IS240"/>
    <property type="match status" value="1"/>
</dbReference>
<evidence type="ECO:0000313" key="5">
    <source>
        <dbReference type="EMBL" id="OFD69829.1"/>
    </source>
</evidence>
<keyword evidence="1" id="KW-0815">Transposition</keyword>
<protein>
    <submittedName>
        <fullName evidence="5">Integrase catalytic region</fullName>
    </submittedName>
</protein>
<evidence type="ECO:0000256" key="2">
    <source>
        <dbReference type="ARBA" id="ARBA00023125"/>
    </source>
</evidence>
<dbReference type="PANTHER" id="PTHR35528:SF3">
    <property type="entry name" value="BLL1675 PROTEIN"/>
    <property type="match status" value="1"/>
</dbReference>
<feature type="domain" description="DDE" evidence="4">
    <location>
        <begin position="72"/>
        <end position="124"/>
    </location>
</feature>
<evidence type="ECO:0000313" key="6">
    <source>
        <dbReference type="Proteomes" id="UP000175706"/>
    </source>
</evidence>
<accession>A0A1E8AYF9</accession>
<dbReference type="PANTHER" id="PTHR35528">
    <property type="entry name" value="BLL1675 PROTEIN"/>
    <property type="match status" value="1"/>
</dbReference>
<dbReference type="EMBL" id="LXLT01000129">
    <property type="protein sequence ID" value="OFD69829.1"/>
    <property type="molecule type" value="Genomic_DNA"/>
</dbReference>
<dbReference type="GO" id="GO:0032196">
    <property type="term" value="P:transposition"/>
    <property type="evidence" value="ECO:0007669"/>
    <property type="project" value="UniProtKB-KW"/>
</dbReference>
<organism evidence="5 6">
    <name type="scientific">Bacillus mycoides</name>
    <dbReference type="NCBI Taxonomy" id="1405"/>
    <lineage>
        <taxon>Bacteria</taxon>
        <taxon>Bacillati</taxon>
        <taxon>Bacillota</taxon>
        <taxon>Bacilli</taxon>
        <taxon>Bacillales</taxon>
        <taxon>Bacillaceae</taxon>
        <taxon>Bacillus</taxon>
        <taxon>Bacillus cereus group</taxon>
    </lineage>
</organism>
<proteinExistence type="predicted"/>